<dbReference type="AlphaFoldDB" id="S8BNB5"/>
<proteinExistence type="inferred from homology"/>
<keyword evidence="6" id="KW-0326">Glycosidase</keyword>
<evidence type="ECO:0000256" key="7">
    <source>
        <dbReference type="ARBA" id="ARBA00023316"/>
    </source>
</evidence>
<keyword evidence="13" id="KW-1185">Reference proteome</keyword>
<dbReference type="eggNOG" id="ENOG502QSI7">
    <property type="taxonomic scope" value="Eukaryota"/>
</dbReference>
<dbReference type="OMA" id="NQDMPAI"/>
<evidence type="ECO:0000256" key="2">
    <source>
        <dbReference type="ARBA" id="ARBA00006055"/>
    </source>
</evidence>
<evidence type="ECO:0000259" key="10">
    <source>
        <dbReference type="Pfam" id="PF10287"/>
    </source>
</evidence>
<feature type="domain" description="Cell wall protein YJL171C/Tos1 N-terminal" evidence="11">
    <location>
        <begin position="37"/>
        <end position="99"/>
    </location>
</feature>
<dbReference type="InterPro" id="IPR018805">
    <property type="entry name" value="YJL171C/Tos1_C"/>
</dbReference>
<dbReference type="STRING" id="1284197.S8BNB5"/>
<dbReference type="HOGENOM" id="CLU_030276_0_0_1"/>
<reference evidence="13" key="2">
    <citation type="submission" date="2013-04" db="EMBL/GenBank/DDBJ databases">
        <title>Genomic mechanisms accounting for the adaptation to parasitism in nematode-trapping fungi.</title>
        <authorList>
            <person name="Ahren D.G."/>
        </authorList>
    </citation>
    <scope>NUCLEOTIDE SEQUENCE [LARGE SCALE GENOMIC DNA]</scope>
    <source>
        <strain evidence="13">CBS 200.50</strain>
    </source>
</reference>
<evidence type="ECO:0000259" key="11">
    <source>
        <dbReference type="Pfam" id="PF10290"/>
    </source>
</evidence>
<organism evidence="12 13">
    <name type="scientific">Dactylellina haptotyla (strain CBS 200.50)</name>
    <name type="common">Nematode-trapping fungus</name>
    <name type="synonym">Monacrosporium haptotylum</name>
    <dbReference type="NCBI Taxonomy" id="1284197"/>
    <lineage>
        <taxon>Eukaryota</taxon>
        <taxon>Fungi</taxon>
        <taxon>Dikarya</taxon>
        <taxon>Ascomycota</taxon>
        <taxon>Pezizomycotina</taxon>
        <taxon>Orbiliomycetes</taxon>
        <taxon>Orbiliales</taxon>
        <taxon>Orbiliaceae</taxon>
        <taxon>Dactylellina</taxon>
    </lineage>
</organism>
<dbReference type="GO" id="GO:0071555">
    <property type="term" value="P:cell wall organization"/>
    <property type="evidence" value="ECO:0007669"/>
    <property type="project" value="UniProtKB-KW"/>
</dbReference>
<accession>S8BNB5</accession>
<comment type="catalytic activity">
    <reaction evidence="1">
        <text>Hydrolysis of (1-&gt;3)-beta-D-glucosidic linkages in (1-&gt;3)-beta-D-glucans.</text>
        <dbReference type="EC" id="3.2.1.39"/>
    </reaction>
</comment>
<evidence type="ECO:0000313" key="13">
    <source>
        <dbReference type="Proteomes" id="UP000015100"/>
    </source>
</evidence>
<feature type="compositionally biased region" description="Basic residues" evidence="8">
    <location>
        <begin position="125"/>
        <end position="139"/>
    </location>
</feature>
<evidence type="ECO:0000313" key="12">
    <source>
        <dbReference type="EMBL" id="EPS40948.1"/>
    </source>
</evidence>
<evidence type="ECO:0000256" key="4">
    <source>
        <dbReference type="ARBA" id="ARBA00022729"/>
    </source>
</evidence>
<dbReference type="PANTHER" id="PTHR31737:SF2">
    <property type="entry name" value="PROTEIN TOS1"/>
    <property type="match status" value="1"/>
</dbReference>
<keyword evidence="7" id="KW-0961">Cell wall biogenesis/degradation</keyword>
<dbReference type="PANTHER" id="PTHR31737">
    <property type="entry name" value="PROTEIN TOS1"/>
    <property type="match status" value="1"/>
</dbReference>
<sequence>MPLFSKTALMGAVLALGQFSNAKQVINNVWYCDEVTKMQYQNVGCSGTYKTPSVMTDNSGQCVVNYAEQAYSGPLAPLNNQITFHLRGPLKLYNFAAYYIDNTPDDEDTPQTYGARAKREEVHEKNRRFDHRHHHEKRKVKTEVVEEVVTITRYADTPEPSSTIELTAAPSGVVANAYKSKSGKPKKPATGDLWKRVGFYDSGKQILEGATFLNNKGGQGSGTWTGCFGNSLSHMSADGQSGSPTPQILADNTLFGVNEEFSIWTNQSCDGTCGYSYGADTCYRGWDGDNKVFVFKFTMPPGHTDDSNIYGNSNMPAIWSLNSLIGRTQQYPSNKDWSCWDSGCGEFDIWEVLYPQAPACEFMTSTLHSAQGNPGTGKGGGGTCDYFKRPTDGTFTGMVSYLSDGTITIQKLADDWDFPEYLTTDDIKKGFSASMPSFKVAS</sequence>
<dbReference type="GO" id="GO:0042973">
    <property type="term" value="F:glucan endo-1,3-beta-D-glucosidase activity"/>
    <property type="evidence" value="ECO:0007669"/>
    <property type="project" value="UniProtKB-EC"/>
</dbReference>
<protein>
    <recommendedName>
        <fullName evidence="3">glucan endo-1,3-beta-D-glucosidase</fullName>
        <ecNumber evidence="3">3.2.1.39</ecNumber>
    </recommendedName>
</protein>
<dbReference type="Pfam" id="PF10290">
    <property type="entry name" value="YJL171C_Tos1_N"/>
    <property type="match status" value="1"/>
</dbReference>
<reference evidence="12 13" key="1">
    <citation type="journal article" date="2013" name="PLoS Genet.">
        <title>Genomic mechanisms accounting for the adaptation to parasitism in nematode-trapping fungi.</title>
        <authorList>
            <person name="Meerupati T."/>
            <person name="Andersson K.M."/>
            <person name="Friman E."/>
            <person name="Kumar D."/>
            <person name="Tunlid A."/>
            <person name="Ahren D."/>
        </authorList>
    </citation>
    <scope>NUCLEOTIDE SEQUENCE [LARGE SCALE GENOMIC DNA]</scope>
    <source>
        <strain evidence="12 13">CBS 200.50</strain>
    </source>
</reference>
<feature type="signal peptide" evidence="9">
    <location>
        <begin position="1"/>
        <end position="22"/>
    </location>
</feature>
<feature type="chain" id="PRO_5004548615" description="glucan endo-1,3-beta-D-glucosidase" evidence="9">
    <location>
        <begin position="23"/>
        <end position="442"/>
    </location>
</feature>
<comment type="similarity">
    <text evidence="2">Belongs to the PGA52 family.</text>
</comment>
<comment type="caution">
    <text evidence="12">The sequence shown here is derived from an EMBL/GenBank/DDBJ whole genome shotgun (WGS) entry which is preliminary data.</text>
</comment>
<evidence type="ECO:0000256" key="6">
    <source>
        <dbReference type="ARBA" id="ARBA00023295"/>
    </source>
</evidence>
<dbReference type="GO" id="GO:0009277">
    <property type="term" value="C:fungal-type cell wall"/>
    <property type="evidence" value="ECO:0007669"/>
    <property type="project" value="TreeGrafter"/>
</dbReference>
<evidence type="ECO:0000256" key="1">
    <source>
        <dbReference type="ARBA" id="ARBA00000382"/>
    </source>
</evidence>
<name>S8BNB5_DACHA</name>
<feature type="domain" description="Cell wall protein YJL171C/Tos1 C-terminal" evidence="10">
    <location>
        <begin position="194"/>
        <end position="428"/>
    </location>
</feature>
<dbReference type="Proteomes" id="UP000015100">
    <property type="component" value="Unassembled WGS sequence"/>
</dbReference>
<evidence type="ECO:0000256" key="3">
    <source>
        <dbReference type="ARBA" id="ARBA00012780"/>
    </source>
</evidence>
<dbReference type="EMBL" id="AQGS01000267">
    <property type="protein sequence ID" value="EPS40948.1"/>
    <property type="molecule type" value="Genomic_DNA"/>
</dbReference>
<dbReference type="EC" id="3.2.1.39" evidence="3"/>
<dbReference type="OrthoDB" id="118256at2759"/>
<feature type="region of interest" description="Disordered" evidence="8">
    <location>
        <begin position="106"/>
        <end position="139"/>
    </location>
</feature>
<keyword evidence="5" id="KW-0378">Hydrolase</keyword>
<dbReference type="InterPro" id="IPR018807">
    <property type="entry name" value="YJL171C/Tos1_N"/>
</dbReference>
<evidence type="ECO:0000256" key="8">
    <source>
        <dbReference type="SAM" id="MobiDB-lite"/>
    </source>
</evidence>
<gene>
    <name evidence="12" type="ORF">H072_5128</name>
</gene>
<evidence type="ECO:0000256" key="9">
    <source>
        <dbReference type="SAM" id="SignalP"/>
    </source>
</evidence>
<evidence type="ECO:0000256" key="5">
    <source>
        <dbReference type="ARBA" id="ARBA00022801"/>
    </source>
</evidence>
<dbReference type="Pfam" id="PF10287">
    <property type="entry name" value="YJL171C_Tos1_C"/>
    <property type="match status" value="1"/>
</dbReference>
<keyword evidence="4 9" id="KW-0732">Signal</keyword>